<dbReference type="Proteomes" id="UP000716291">
    <property type="component" value="Unassembled WGS sequence"/>
</dbReference>
<proteinExistence type="predicted"/>
<dbReference type="OrthoDB" id="10301431at2759"/>
<name>A0A9P6WU21_RHIOR</name>
<keyword evidence="3" id="KW-1185">Reference proteome</keyword>
<evidence type="ECO:0000313" key="3">
    <source>
        <dbReference type="Proteomes" id="UP000716291"/>
    </source>
</evidence>
<feature type="region of interest" description="Disordered" evidence="1">
    <location>
        <begin position="1"/>
        <end position="38"/>
    </location>
</feature>
<organism evidence="2 3">
    <name type="scientific">Rhizopus oryzae</name>
    <name type="common">Mucormycosis agent</name>
    <name type="synonym">Rhizopus arrhizus var. delemar</name>
    <dbReference type="NCBI Taxonomy" id="64495"/>
    <lineage>
        <taxon>Eukaryota</taxon>
        <taxon>Fungi</taxon>
        <taxon>Fungi incertae sedis</taxon>
        <taxon>Mucoromycota</taxon>
        <taxon>Mucoromycotina</taxon>
        <taxon>Mucoromycetes</taxon>
        <taxon>Mucorales</taxon>
        <taxon>Mucorineae</taxon>
        <taxon>Rhizopodaceae</taxon>
        <taxon>Rhizopus</taxon>
    </lineage>
</organism>
<protein>
    <submittedName>
        <fullName evidence="2">Uncharacterized protein</fullName>
    </submittedName>
</protein>
<feature type="compositionally biased region" description="Low complexity" evidence="1">
    <location>
        <begin position="24"/>
        <end position="38"/>
    </location>
</feature>
<gene>
    <name evidence="2" type="ORF">G6F64_014111</name>
</gene>
<reference evidence="2" key="1">
    <citation type="journal article" date="2020" name="Microb. Genom.">
        <title>Genetic diversity of clinical and environmental Mucorales isolates obtained from an investigation of mucormycosis cases among solid organ transplant recipients.</title>
        <authorList>
            <person name="Nguyen M.H."/>
            <person name="Kaul D."/>
            <person name="Muto C."/>
            <person name="Cheng S.J."/>
            <person name="Richter R.A."/>
            <person name="Bruno V.M."/>
            <person name="Liu G."/>
            <person name="Beyhan S."/>
            <person name="Sundermann A.J."/>
            <person name="Mounaud S."/>
            <person name="Pasculle A.W."/>
            <person name="Nierman W.C."/>
            <person name="Driscoll E."/>
            <person name="Cumbie R."/>
            <person name="Clancy C.J."/>
            <person name="Dupont C.L."/>
        </authorList>
    </citation>
    <scope>NUCLEOTIDE SEQUENCE</scope>
    <source>
        <strain evidence="2">GL11</strain>
    </source>
</reference>
<evidence type="ECO:0000313" key="2">
    <source>
        <dbReference type="EMBL" id="KAG1288132.1"/>
    </source>
</evidence>
<dbReference type="EMBL" id="JAANQT010007256">
    <property type="protein sequence ID" value="KAG1288132.1"/>
    <property type="molecule type" value="Genomic_DNA"/>
</dbReference>
<comment type="caution">
    <text evidence="2">The sequence shown here is derived from an EMBL/GenBank/DDBJ whole genome shotgun (WGS) entry which is preliminary data.</text>
</comment>
<evidence type="ECO:0000256" key="1">
    <source>
        <dbReference type="SAM" id="MobiDB-lite"/>
    </source>
</evidence>
<accession>A0A9P6WU21</accession>
<sequence>MLHGSLTNHNSTLPPSQGPSATISPSNGSTSANSSPAAVWQSFRNYSRTVRRTSVTAFEDPAAKALSRERRQARLWIQSSVLYPHN</sequence>
<feature type="compositionally biased region" description="Polar residues" evidence="1">
    <location>
        <begin position="1"/>
        <end position="23"/>
    </location>
</feature>
<dbReference type="AlphaFoldDB" id="A0A9P6WU21"/>